<dbReference type="InterPro" id="IPR021265">
    <property type="entry name" value="DUF2842"/>
</dbReference>
<dbReference type="Pfam" id="PF11003">
    <property type="entry name" value="DUF2842"/>
    <property type="match status" value="1"/>
</dbReference>
<feature type="region of interest" description="Disordered" evidence="1">
    <location>
        <begin position="188"/>
        <end position="259"/>
    </location>
</feature>
<evidence type="ECO:0008006" key="5">
    <source>
        <dbReference type="Google" id="ProtNLM"/>
    </source>
</evidence>
<gene>
    <name evidence="3" type="ORF">TK0001_4393</name>
</gene>
<reference evidence="4" key="1">
    <citation type="submission" date="2017-10" db="EMBL/GenBank/DDBJ databases">
        <authorList>
            <person name="Regsiter A."/>
            <person name="William W."/>
        </authorList>
    </citation>
    <scope>NUCLEOTIDE SEQUENCE [LARGE SCALE GENOMIC DNA]</scope>
</reference>
<sequence>MRRRTRTLLGTFGILAFVIVYAPLAMALADSRISETHPAVQTVIYSILGIAWIFPLMPLIRWMDRPDNQRIVPNGGRRLSDTVERRRPLFSPHSLARRRDVLRSRFVSEGRPPPMRPSSRRPALSFRPYLLAASLMLAAPMAAETAAAQGTPRSMAECERLKNDLAYNQCLAMFGPPARNVASGGYVSGNDASSTSSVASTATIPGIPSIEEPDIEPARRRGRRSGRRGRASASFDVGSADAGAGESEGGSSRSRRRRR</sequence>
<feature type="compositionally biased region" description="Low complexity" evidence="1">
    <location>
        <begin position="231"/>
        <end position="252"/>
    </location>
</feature>
<keyword evidence="2" id="KW-1133">Transmembrane helix</keyword>
<proteinExistence type="predicted"/>
<evidence type="ECO:0000256" key="1">
    <source>
        <dbReference type="SAM" id="MobiDB-lite"/>
    </source>
</evidence>
<dbReference type="EMBL" id="LT962688">
    <property type="protein sequence ID" value="SOR30995.1"/>
    <property type="molecule type" value="Genomic_DNA"/>
</dbReference>
<dbReference type="Proteomes" id="UP000233769">
    <property type="component" value="Chromosome tk0001"/>
</dbReference>
<feature type="compositionally biased region" description="Low complexity" evidence="1">
    <location>
        <begin position="192"/>
        <end position="203"/>
    </location>
</feature>
<evidence type="ECO:0000313" key="3">
    <source>
        <dbReference type="EMBL" id="SOR30995.1"/>
    </source>
</evidence>
<keyword evidence="2" id="KW-0472">Membrane</keyword>
<feature type="compositionally biased region" description="Basic residues" evidence="1">
    <location>
        <begin position="220"/>
        <end position="230"/>
    </location>
</feature>
<evidence type="ECO:0000256" key="2">
    <source>
        <dbReference type="SAM" id="Phobius"/>
    </source>
</evidence>
<evidence type="ECO:0000313" key="4">
    <source>
        <dbReference type="Proteomes" id="UP000233769"/>
    </source>
</evidence>
<accession>A0A2N9AUI3</accession>
<keyword evidence="2" id="KW-0812">Transmembrane</keyword>
<protein>
    <recommendedName>
        <fullName evidence="5">DUF2842 domain-containing protein</fullName>
    </recommendedName>
</protein>
<name>A0A2N9AUI3_METEX</name>
<feature type="transmembrane region" description="Helical" evidence="2">
    <location>
        <begin position="43"/>
        <end position="60"/>
    </location>
</feature>
<dbReference type="AlphaFoldDB" id="A0A2N9AUI3"/>
<organism evidence="3 4">
    <name type="scientific">Methylorubrum extorquens</name>
    <name type="common">Methylobacterium dichloromethanicum</name>
    <name type="synonym">Methylobacterium extorquens</name>
    <dbReference type="NCBI Taxonomy" id="408"/>
    <lineage>
        <taxon>Bacteria</taxon>
        <taxon>Pseudomonadati</taxon>
        <taxon>Pseudomonadota</taxon>
        <taxon>Alphaproteobacteria</taxon>
        <taxon>Hyphomicrobiales</taxon>
        <taxon>Methylobacteriaceae</taxon>
        <taxon>Methylorubrum</taxon>
    </lineage>
</organism>